<dbReference type="Proteomes" id="UP000042738">
    <property type="component" value="Chromosome"/>
</dbReference>
<dbReference type="NCBIfam" id="NF006987">
    <property type="entry name" value="PRK09452.1"/>
    <property type="match status" value="1"/>
</dbReference>
<dbReference type="STRING" id="138074.SYMBAF_50264"/>
<dbReference type="NCBIfam" id="TIGR01187">
    <property type="entry name" value="potA"/>
    <property type="match status" value="1"/>
</dbReference>
<dbReference type="InterPro" id="IPR027417">
    <property type="entry name" value="P-loop_NTPase"/>
</dbReference>
<dbReference type="GeneID" id="93736197"/>
<dbReference type="InterPro" id="IPR008995">
    <property type="entry name" value="Mo/tungstate-bd_C_term_dom"/>
</dbReference>
<dbReference type="InterPro" id="IPR013611">
    <property type="entry name" value="Transp-assoc_OB_typ2"/>
</dbReference>
<evidence type="ECO:0000256" key="6">
    <source>
        <dbReference type="ARBA" id="ARBA00023136"/>
    </source>
</evidence>
<evidence type="ECO:0000256" key="7">
    <source>
        <dbReference type="RuleBase" id="RU364083"/>
    </source>
</evidence>
<dbReference type="Gene3D" id="3.40.50.300">
    <property type="entry name" value="P-loop containing nucleotide triphosphate hydrolases"/>
    <property type="match status" value="1"/>
</dbReference>
<keyword evidence="2 7" id="KW-1003">Cell membrane</keyword>
<evidence type="ECO:0000256" key="1">
    <source>
        <dbReference type="ARBA" id="ARBA00022448"/>
    </source>
</evidence>
<accession>A0A068Z3Z3</accession>
<reference evidence="9 10" key="1">
    <citation type="journal article" date="2014" name="Genome Announc.">
        <title>Whole-Genome Sequence of Serratia symbiotica Strain CWBI-2.3T, a Free-Living Symbiont of the Black Bean Aphid Aphis fabae.</title>
        <authorList>
            <person name="Foray V."/>
            <person name="Grigorescu A.S."/>
            <person name="Sabri A."/>
            <person name="Haubruge E."/>
            <person name="Lognay G."/>
            <person name="Francis F."/>
            <person name="Fauconnier M.L."/>
            <person name="Hance T."/>
            <person name="Thonart P."/>
        </authorList>
    </citation>
    <scope>NUCLEOTIDE SEQUENCE [LARGE SCALE GENOMIC DNA]</scope>
    <source>
        <strain evidence="9">CWBI-2.3</strain>
    </source>
</reference>
<comment type="function">
    <text evidence="7">Part of the ABC transporter complex PotABCD involved in spermidine/putrescine import. Responsible for energy coupling to the transport system.</text>
</comment>
<dbReference type="Pfam" id="PF00005">
    <property type="entry name" value="ABC_tran"/>
    <property type="match status" value="1"/>
</dbReference>
<feature type="domain" description="ABC transporter" evidence="8">
    <location>
        <begin position="11"/>
        <end position="241"/>
    </location>
</feature>
<keyword evidence="4 7" id="KW-0067">ATP-binding</keyword>
<dbReference type="PROSITE" id="PS00211">
    <property type="entry name" value="ABC_TRANSPORTER_1"/>
    <property type="match status" value="1"/>
</dbReference>
<dbReference type="FunFam" id="3.40.50.300:FF:000133">
    <property type="entry name" value="Spermidine/putrescine import ATP-binding protein PotA"/>
    <property type="match status" value="1"/>
</dbReference>
<gene>
    <name evidence="7 9" type="primary">potA</name>
    <name evidence="9" type="ORF">SYMBAF_06660</name>
</gene>
<evidence type="ECO:0000256" key="2">
    <source>
        <dbReference type="ARBA" id="ARBA00022475"/>
    </source>
</evidence>
<evidence type="ECO:0000313" key="9">
    <source>
        <dbReference type="EMBL" id="QLH62687.1"/>
    </source>
</evidence>
<dbReference type="InterPro" id="IPR017871">
    <property type="entry name" value="ABC_transporter-like_CS"/>
</dbReference>
<keyword evidence="3 7" id="KW-0547">Nucleotide-binding</keyword>
<dbReference type="InterPro" id="IPR017879">
    <property type="entry name" value="PotA_ATP-bd"/>
</dbReference>
<sequence>MTEKSSLIPLIELHALSKEFDGKTIIADLNLTINHGEFLTILGPSGCGKTTVLRLIAGLETVDQGRILLDDQDITAIPAEQRHVNTVFQSYALFPHMTVFENVAFGLRMQKIPAAELTPRVDEALRMVQLDKFAQRRPGQLSGGQQQRVAIARAVVNKPKVLLLDESLSALDYKLRKQMQSELKALQRKLGITFVFVTHDQEEALTLSDRIVVMRDGRIEQDGTPREIYEEPKNLFVARFIGEINTFDAVVLQRLDPRRVRADVEGRECDIYAELPVEAGQRLKVLLRPEDLRVEAVNDGAQPDGLIGYVRERNYKGMTLESVVKLENGKMVMVSEFFNGDDPDVNRSLNQKVAVTWVESWEVVLADEEIA</sequence>
<dbReference type="SUPFAM" id="SSF50331">
    <property type="entry name" value="MOP-like"/>
    <property type="match status" value="1"/>
</dbReference>
<proteinExistence type="inferred from homology"/>
<comment type="subunit">
    <text evidence="7">The complex is composed of two ATP-binding proteins (PotA), two transmembrane proteins (PotB and PotC) and a solute-binding protein (PotD).</text>
</comment>
<evidence type="ECO:0000256" key="4">
    <source>
        <dbReference type="ARBA" id="ARBA00022840"/>
    </source>
</evidence>
<keyword evidence="5 7" id="KW-1278">Translocase</keyword>
<dbReference type="PANTHER" id="PTHR42781:SF4">
    <property type="entry name" value="SPERMIDINE_PUTRESCINE IMPORT ATP-BINDING PROTEIN POTA"/>
    <property type="match status" value="1"/>
</dbReference>
<keyword evidence="6 7" id="KW-0472">Membrane</keyword>
<dbReference type="Pfam" id="PF08402">
    <property type="entry name" value="TOBE_2"/>
    <property type="match status" value="1"/>
</dbReference>
<dbReference type="PROSITE" id="PS50893">
    <property type="entry name" value="ABC_TRANSPORTER_2"/>
    <property type="match status" value="1"/>
</dbReference>
<evidence type="ECO:0000313" key="10">
    <source>
        <dbReference type="Proteomes" id="UP000042738"/>
    </source>
</evidence>
<evidence type="ECO:0000259" key="8">
    <source>
        <dbReference type="PROSITE" id="PS50893"/>
    </source>
</evidence>
<dbReference type="GO" id="GO:0005524">
    <property type="term" value="F:ATP binding"/>
    <property type="evidence" value="ECO:0007669"/>
    <property type="project" value="UniProtKB-KW"/>
</dbReference>
<dbReference type="GO" id="GO:0016887">
    <property type="term" value="F:ATP hydrolysis activity"/>
    <property type="evidence" value="ECO:0007669"/>
    <property type="project" value="InterPro"/>
</dbReference>
<organism evidence="9 10">
    <name type="scientific">Serratia symbiotica</name>
    <dbReference type="NCBI Taxonomy" id="138074"/>
    <lineage>
        <taxon>Bacteria</taxon>
        <taxon>Pseudomonadati</taxon>
        <taxon>Pseudomonadota</taxon>
        <taxon>Gammaproteobacteria</taxon>
        <taxon>Enterobacterales</taxon>
        <taxon>Yersiniaceae</taxon>
        <taxon>Serratia</taxon>
    </lineage>
</organism>
<dbReference type="PANTHER" id="PTHR42781">
    <property type="entry name" value="SPERMIDINE/PUTRESCINE IMPORT ATP-BINDING PROTEIN POTA"/>
    <property type="match status" value="1"/>
</dbReference>
<dbReference type="GO" id="GO:0043190">
    <property type="term" value="C:ATP-binding cassette (ABC) transporter complex"/>
    <property type="evidence" value="ECO:0007669"/>
    <property type="project" value="InterPro"/>
</dbReference>
<name>A0A068Z3Z3_9GAMM</name>
<dbReference type="CDD" id="cd03300">
    <property type="entry name" value="ABC_PotA_N"/>
    <property type="match status" value="1"/>
</dbReference>
<comment type="similarity">
    <text evidence="7">Belongs to the ABC transporter superfamily. Spermidine/putrescine importer (TC 3.A.1.11.1) family.</text>
</comment>
<dbReference type="AlphaFoldDB" id="A0A068Z3Z3"/>
<evidence type="ECO:0000256" key="5">
    <source>
        <dbReference type="ARBA" id="ARBA00022967"/>
    </source>
</evidence>
<dbReference type="InterPro" id="IPR050093">
    <property type="entry name" value="ABC_SmlMolc_Importer"/>
</dbReference>
<dbReference type="EC" id="7.6.2.11" evidence="7"/>
<dbReference type="InterPro" id="IPR003439">
    <property type="entry name" value="ABC_transporter-like_ATP-bd"/>
</dbReference>
<dbReference type="RefSeq" id="WP_040265815.1">
    <property type="nucleotide sequence ID" value="NZ_CP050855.1"/>
</dbReference>
<dbReference type="Gene3D" id="2.40.50.100">
    <property type="match status" value="1"/>
</dbReference>
<dbReference type="SUPFAM" id="SSF52540">
    <property type="entry name" value="P-loop containing nucleoside triphosphate hydrolases"/>
    <property type="match status" value="1"/>
</dbReference>
<dbReference type="InterPro" id="IPR005893">
    <property type="entry name" value="PotA-like"/>
</dbReference>
<dbReference type="SMART" id="SM00382">
    <property type="entry name" value="AAA"/>
    <property type="match status" value="1"/>
</dbReference>
<evidence type="ECO:0000256" key="3">
    <source>
        <dbReference type="ARBA" id="ARBA00022741"/>
    </source>
</evidence>
<dbReference type="GO" id="GO:0015594">
    <property type="term" value="F:ABC-type putrescine transporter activity"/>
    <property type="evidence" value="ECO:0007669"/>
    <property type="project" value="InterPro"/>
</dbReference>
<protein>
    <recommendedName>
        <fullName evidence="7">Spermidine/putrescine import ATP-binding protein PotA</fullName>
        <ecNumber evidence="7">7.6.2.11</ecNumber>
    </recommendedName>
</protein>
<keyword evidence="1 7" id="KW-0813">Transport</keyword>
<comment type="catalytic activity">
    <reaction evidence="7">
        <text>ATP + H2O + polyamine-[polyamine-binding protein]Side 1 = ADP + phosphate + polyamineSide 2 + [polyamine-binding protein]Side 1.</text>
        <dbReference type="EC" id="7.6.2.11"/>
    </reaction>
</comment>
<dbReference type="EMBL" id="CP050855">
    <property type="protein sequence ID" value="QLH62687.1"/>
    <property type="molecule type" value="Genomic_DNA"/>
</dbReference>
<dbReference type="InterPro" id="IPR003593">
    <property type="entry name" value="AAA+_ATPase"/>
</dbReference>